<dbReference type="InParanoid" id="A0A1V9X0P9"/>
<dbReference type="EMBL" id="MNPL01030235">
    <property type="protein sequence ID" value="OQR67027.1"/>
    <property type="molecule type" value="Genomic_DNA"/>
</dbReference>
<reference evidence="1 2" key="1">
    <citation type="journal article" date="2017" name="Gigascience">
        <title>Draft genome of the honey bee ectoparasitic mite, Tropilaelaps mercedesae, is shaped by the parasitic life history.</title>
        <authorList>
            <person name="Dong X."/>
            <person name="Armstrong S.D."/>
            <person name="Xia D."/>
            <person name="Makepeace B.L."/>
            <person name="Darby A.C."/>
            <person name="Kadowaki T."/>
        </authorList>
    </citation>
    <scope>NUCLEOTIDE SEQUENCE [LARGE SCALE GENOMIC DNA]</scope>
    <source>
        <strain evidence="1">Wuxi-XJTLU</strain>
    </source>
</reference>
<evidence type="ECO:0000313" key="1">
    <source>
        <dbReference type="EMBL" id="OQR67027.1"/>
    </source>
</evidence>
<dbReference type="Proteomes" id="UP000192247">
    <property type="component" value="Unassembled WGS sequence"/>
</dbReference>
<organism evidence="1 2">
    <name type="scientific">Tropilaelaps mercedesae</name>
    <dbReference type="NCBI Taxonomy" id="418985"/>
    <lineage>
        <taxon>Eukaryota</taxon>
        <taxon>Metazoa</taxon>
        <taxon>Ecdysozoa</taxon>
        <taxon>Arthropoda</taxon>
        <taxon>Chelicerata</taxon>
        <taxon>Arachnida</taxon>
        <taxon>Acari</taxon>
        <taxon>Parasitiformes</taxon>
        <taxon>Mesostigmata</taxon>
        <taxon>Gamasina</taxon>
        <taxon>Dermanyssoidea</taxon>
        <taxon>Laelapidae</taxon>
        <taxon>Tropilaelaps</taxon>
    </lineage>
</organism>
<evidence type="ECO:0000313" key="2">
    <source>
        <dbReference type="Proteomes" id="UP000192247"/>
    </source>
</evidence>
<comment type="caution">
    <text evidence="1">The sequence shown here is derived from an EMBL/GenBank/DDBJ whole genome shotgun (WGS) entry which is preliminary data.</text>
</comment>
<dbReference type="AlphaFoldDB" id="A0A1V9X0P9"/>
<accession>A0A1V9X0P9</accession>
<keyword evidence="2" id="KW-1185">Reference proteome</keyword>
<name>A0A1V9X0P9_9ACAR</name>
<sequence>MELLYKQHSKIISWQKRTSENQTNKITPYAATLHCGRTAARHTHMHWVVRRFIALLASKRRAKRPPANRGGCKESYGIAFWPYGSDRIKREKLLKRLDRIKASATSSKFAL</sequence>
<protein>
    <submittedName>
        <fullName evidence="1">Uncharacterized protein</fullName>
    </submittedName>
</protein>
<proteinExistence type="predicted"/>
<gene>
    <name evidence="1" type="ORF">BIW11_13770</name>
</gene>